<sequence length="212" mass="23715">MEWNDAFALVIPLNRNANEALRTRANRFLIHDGVPHQLPALHQFRNIESEWGGLPKADPAVTALHFYIKIDFERRALLLTDVSTSRTWFQQHNMDSEYQWLRHGTVCITDAMYVRVGSLGRCLEFAISPTSLMRSQASWQRLSVEHAISLGEVARRRSSAALIAKPRSCSVATSSLGWIGEGELAQPSVGGGKELGVIADQHETEHELENLS</sequence>
<organism evidence="1 2">
    <name type="scientific">Extremus antarcticus</name>
    <dbReference type="NCBI Taxonomy" id="702011"/>
    <lineage>
        <taxon>Eukaryota</taxon>
        <taxon>Fungi</taxon>
        <taxon>Dikarya</taxon>
        <taxon>Ascomycota</taxon>
        <taxon>Pezizomycotina</taxon>
        <taxon>Dothideomycetes</taxon>
        <taxon>Dothideomycetidae</taxon>
        <taxon>Mycosphaerellales</taxon>
        <taxon>Extremaceae</taxon>
        <taxon>Extremus</taxon>
    </lineage>
</organism>
<evidence type="ECO:0000313" key="1">
    <source>
        <dbReference type="EMBL" id="KAK3045546.1"/>
    </source>
</evidence>
<proteinExistence type="predicted"/>
<dbReference type="AlphaFoldDB" id="A0AAJ0D9B3"/>
<evidence type="ECO:0000313" key="2">
    <source>
        <dbReference type="Proteomes" id="UP001271007"/>
    </source>
</evidence>
<dbReference type="EMBL" id="JAWDJX010000204">
    <property type="protein sequence ID" value="KAK3045546.1"/>
    <property type="molecule type" value="Genomic_DNA"/>
</dbReference>
<protein>
    <submittedName>
        <fullName evidence="1">Uncharacterized protein</fullName>
    </submittedName>
</protein>
<comment type="caution">
    <text evidence="1">The sequence shown here is derived from an EMBL/GenBank/DDBJ whole genome shotgun (WGS) entry which is preliminary data.</text>
</comment>
<name>A0AAJ0D9B3_9PEZI</name>
<gene>
    <name evidence="1" type="ORF">LTR09_012878</name>
</gene>
<accession>A0AAJ0D9B3</accession>
<dbReference type="Proteomes" id="UP001271007">
    <property type="component" value="Unassembled WGS sequence"/>
</dbReference>
<keyword evidence="2" id="KW-1185">Reference proteome</keyword>
<reference evidence="1" key="1">
    <citation type="submission" date="2023-04" db="EMBL/GenBank/DDBJ databases">
        <title>Black Yeasts Isolated from many extreme environments.</title>
        <authorList>
            <person name="Coleine C."/>
            <person name="Stajich J.E."/>
            <person name="Selbmann L."/>
        </authorList>
    </citation>
    <scope>NUCLEOTIDE SEQUENCE</scope>
    <source>
        <strain evidence="1">CCFEE 5312</strain>
    </source>
</reference>